<keyword evidence="2" id="KW-1185">Reference proteome</keyword>
<sequence>MRGSKRSWFKVYRINSYRQHTLHLDNQYQHNRSNNQSFPNSKCKCHMVDLIPKELTTKEKFEKNLLTWCHLTFDMDAQSYFKNDC</sequence>
<dbReference type="Proteomes" id="UP000183832">
    <property type="component" value="Unassembled WGS sequence"/>
</dbReference>
<evidence type="ECO:0000313" key="2">
    <source>
        <dbReference type="Proteomes" id="UP000183832"/>
    </source>
</evidence>
<reference evidence="1 2" key="1">
    <citation type="submission" date="2015-04" db="EMBL/GenBank/DDBJ databases">
        <authorList>
            <person name="Syromyatnikov M.Y."/>
            <person name="Popov V.N."/>
        </authorList>
    </citation>
    <scope>NUCLEOTIDE SEQUENCE [LARGE SCALE GENOMIC DNA]</scope>
</reference>
<dbReference type="EMBL" id="CVRI01000007">
    <property type="protein sequence ID" value="CRK88405.1"/>
    <property type="molecule type" value="Genomic_DNA"/>
</dbReference>
<dbReference type="AlphaFoldDB" id="A0A1J1HK49"/>
<evidence type="ECO:0000313" key="1">
    <source>
        <dbReference type="EMBL" id="CRK88405.1"/>
    </source>
</evidence>
<proteinExistence type="predicted"/>
<protein>
    <submittedName>
        <fullName evidence="1">CLUMA_CG002190, isoform A</fullName>
    </submittedName>
</protein>
<gene>
    <name evidence="1" type="ORF">CLUMA_CG002190</name>
</gene>
<name>A0A1J1HK49_9DIPT</name>
<accession>A0A1J1HK49</accession>
<organism evidence="1 2">
    <name type="scientific">Clunio marinus</name>
    <dbReference type="NCBI Taxonomy" id="568069"/>
    <lineage>
        <taxon>Eukaryota</taxon>
        <taxon>Metazoa</taxon>
        <taxon>Ecdysozoa</taxon>
        <taxon>Arthropoda</taxon>
        <taxon>Hexapoda</taxon>
        <taxon>Insecta</taxon>
        <taxon>Pterygota</taxon>
        <taxon>Neoptera</taxon>
        <taxon>Endopterygota</taxon>
        <taxon>Diptera</taxon>
        <taxon>Nematocera</taxon>
        <taxon>Chironomoidea</taxon>
        <taxon>Chironomidae</taxon>
        <taxon>Clunio</taxon>
    </lineage>
</organism>